<gene>
    <name evidence="2" type="ORF">KW868_05955</name>
</gene>
<keyword evidence="1" id="KW-0812">Transmembrane</keyword>
<accession>A0A8X8GBX4</accession>
<dbReference type="EMBL" id="JAHWXT010000001">
    <property type="protein sequence ID" value="MCF0264014.1"/>
    <property type="molecule type" value="Genomic_DNA"/>
</dbReference>
<proteinExistence type="predicted"/>
<feature type="transmembrane region" description="Helical" evidence="1">
    <location>
        <begin position="6"/>
        <end position="28"/>
    </location>
</feature>
<dbReference type="AlphaFoldDB" id="A0A8X8GBX4"/>
<dbReference type="Proteomes" id="UP000887320">
    <property type="component" value="Unassembled WGS sequence"/>
</dbReference>
<keyword evidence="1" id="KW-0472">Membrane</keyword>
<reference evidence="2" key="1">
    <citation type="submission" date="2021-07" db="EMBL/GenBank/DDBJ databases">
        <authorList>
            <person name="Fernandez M."/>
            <person name="Pereira P."/>
            <person name="Torres Tejerizo G.A."/>
            <person name="Gonzalez P."/>
            <person name="Agostini E."/>
        </authorList>
    </citation>
    <scope>NUCLEOTIDE SEQUENCE</scope>
    <source>
        <strain evidence="2">SFC 500-1A</strain>
    </source>
</reference>
<protein>
    <submittedName>
        <fullName evidence="2">Uncharacterized protein</fullName>
    </submittedName>
</protein>
<evidence type="ECO:0000313" key="3">
    <source>
        <dbReference type="Proteomes" id="UP000887320"/>
    </source>
</evidence>
<dbReference type="RefSeq" id="WP_234622956.1">
    <property type="nucleotide sequence ID" value="NZ_JAHWXT010000001.1"/>
</dbReference>
<evidence type="ECO:0000256" key="1">
    <source>
        <dbReference type="SAM" id="Phobius"/>
    </source>
</evidence>
<name>A0A8X8GBX4_ACIGI</name>
<keyword evidence="1" id="KW-1133">Transmembrane helix</keyword>
<sequence length="145" mass="17062">MNHRIFYIFLSVFLFLVIYILGYIGFVLSEIKAIGGSAQLGSVKVLLLQKAPDRIWISMFYKEIHMIKEKKESDRVDFYYSIIILGGDAFIYDAEAEAILYEYINENDKKILLKKIKKLIKTEGYNKLSYENKKLINKRITNFEK</sequence>
<comment type="caution">
    <text evidence="2">The sequence shown here is derived from an EMBL/GenBank/DDBJ whole genome shotgun (WGS) entry which is preliminary data.</text>
</comment>
<evidence type="ECO:0000313" key="2">
    <source>
        <dbReference type="EMBL" id="MCF0264014.1"/>
    </source>
</evidence>
<organism evidence="2 3">
    <name type="scientific">Acinetobacter guillouiae</name>
    <name type="common">Acinetobacter genomosp. 11</name>
    <dbReference type="NCBI Taxonomy" id="106649"/>
    <lineage>
        <taxon>Bacteria</taxon>
        <taxon>Pseudomonadati</taxon>
        <taxon>Pseudomonadota</taxon>
        <taxon>Gammaproteobacteria</taxon>
        <taxon>Moraxellales</taxon>
        <taxon>Moraxellaceae</taxon>
        <taxon>Acinetobacter</taxon>
    </lineage>
</organism>